<dbReference type="InParanoid" id="A0A194WV26"/>
<evidence type="ECO:0000313" key="2">
    <source>
        <dbReference type="EMBL" id="KUJ11821.1"/>
    </source>
</evidence>
<dbReference type="GeneID" id="28821968"/>
<dbReference type="Pfam" id="PF11937">
    <property type="entry name" value="DUF3455"/>
    <property type="match status" value="1"/>
</dbReference>
<evidence type="ECO:0000313" key="3">
    <source>
        <dbReference type="Proteomes" id="UP000070700"/>
    </source>
</evidence>
<keyword evidence="3" id="KW-1185">Reference proteome</keyword>
<reference evidence="2 3" key="1">
    <citation type="submission" date="2015-10" db="EMBL/GenBank/DDBJ databases">
        <title>Full genome of DAOMC 229536 Phialocephala scopiformis, a fungal endophyte of spruce producing the potent anti-insectan compound rugulosin.</title>
        <authorList>
            <consortium name="DOE Joint Genome Institute"/>
            <person name="Walker A.K."/>
            <person name="Frasz S.L."/>
            <person name="Seifert K.A."/>
            <person name="Miller J.D."/>
            <person name="Mondo S.J."/>
            <person name="Labutti K."/>
            <person name="Lipzen A."/>
            <person name="Dockter R."/>
            <person name="Kennedy M."/>
            <person name="Grigoriev I.V."/>
            <person name="Spatafora J.W."/>
        </authorList>
    </citation>
    <scope>NUCLEOTIDE SEQUENCE [LARGE SCALE GENOMIC DNA]</scope>
    <source>
        <strain evidence="2 3">CBS 120377</strain>
    </source>
</reference>
<sequence>MPSVRSVLAGLLATTLFQLSTASPIPIEEASDCLPSKPVAVTPTIPPSGNVPDLPTTNLTLLYVAIGRGIQNYTCTAAGATPSAVGAIATLFDATSLAFTDETAVHAIPPVAVYMPQPTSSLALKAGVFNPIGHHYFDAAGTPTFDLTAVDKILFGGKTGDVKAPTTANVGPDGTGAVDWLQLTKKSTYTSVGVQVAYRLVTAGGSAPATCSNSSLITVPYAAEYWFYN</sequence>
<keyword evidence="1" id="KW-0732">Signal</keyword>
<dbReference type="KEGG" id="psco:LY89DRAFT_653261"/>
<dbReference type="AlphaFoldDB" id="A0A194WV26"/>
<protein>
    <recommendedName>
        <fullName evidence="4">Malate dehydrogenase</fullName>
    </recommendedName>
</protein>
<evidence type="ECO:0008006" key="4">
    <source>
        <dbReference type="Google" id="ProtNLM"/>
    </source>
</evidence>
<proteinExistence type="predicted"/>
<dbReference type="Proteomes" id="UP000070700">
    <property type="component" value="Unassembled WGS sequence"/>
</dbReference>
<evidence type="ECO:0000256" key="1">
    <source>
        <dbReference type="SAM" id="SignalP"/>
    </source>
</evidence>
<dbReference type="OrthoDB" id="1859733at2759"/>
<dbReference type="InterPro" id="IPR021851">
    <property type="entry name" value="DUF3455"/>
</dbReference>
<gene>
    <name evidence="2" type="ORF">LY89DRAFT_653261</name>
</gene>
<dbReference type="EMBL" id="KQ947425">
    <property type="protein sequence ID" value="KUJ11821.1"/>
    <property type="molecule type" value="Genomic_DNA"/>
</dbReference>
<dbReference type="PANTHER" id="PTHR35567:SF3">
    <property type="entry name" value="MALATE DEHYDROGENASE"/>
    <property type="match status" value="1"/>
</dbReference>
<feature type="signal peptide" evidence="1">
    <location>
        <begin position="1"/>
        <end position="22"/>
    </location>
</feature>
<feature type="chain" id="PRO_5008267556" description="Malate dehydrogenase" evidence="1">
    <location>
        <begin position="23"/>
        <end position="229"/>
    </location>
</feature>
<organism evidence="2 3">
    <name type="scientific">Mollisia scopiformis</name>
    <name type="common">Conifer needle endophyte fungus</name>
    <name type="synonym">Phialocephala scopiformis</name>
    <dbReference type="NCBI Taxonomy" id="149040"/>
    <lineage>
        <taxon>Eukaryota</taxon>
        <taxon>Fungi</taxon>
        <taxon>Dikarya</taxon>
        <taxon>Ascomycota</taxon>
        <taxon>Pezizomycotina</taxon>
        <taxon>Leotiomycetes</taxon>
        <taxon>Helotiales</taxon>
        <taxon>Mollisiaceae</taxon>
        <taxon>Mollisia</taxon>
    </lineage>
</organism>
<dbReference type="PANTHER" id="PTHR35567">
    <property type="entry name" value="MALATE DEHYDROGENASE (AFU_ORTHOLOGUE AFUA_2G13800)"/>
    <property type="match status" value="1"/>
</dbReference>
<dbReference type="RefSeq" id="XP_018066176.1">
    <property type="nucleotide sequence ID" value="XM_018212242.1"/>
</dbReference>
<accession>A0A194WV26</accession>
<name>A0A194WV26_MOLSC</name>